<dbReference type="KEGG" id="pmx:PERMA_0162"/>
<dbReference type="InterPro" id="IPR036249">
    <property type="entry name" value="Thioredoxin-like_sf"/>
</dbReference>
<dbReference type="InterPro" id="IPR012336">
    <property type="entry name" value="Thioredoxin-like_fold"/>
</dbReference>
<dbReference type="Pfam" id="PF13098">
    <property type="entry name" value="Thioredoxin_2"/>
    <property type="match status" value="1"/>
</dbReference>
<name>C0QTE5_PERMH</name>
<organism evidence="2 3">
    <name type="scientific">Persephonella marina (strain DSM 14350 / EX-H1)</name>
    <dbReference type="NCBI Taxonomy" id="123214"/>
    <lineage>
        <taxon>Bacteria</taxon>
        <taxon>Pseudomonadati</taxon>
        <taxon>Aquificota</taxon>
        <taxon>Aquificia</taxon>
        <taxon>Aquificales</taxon>
        <taxon>Hydrogenothermaceae</taxon>
        <taxon>Persephonella</taxon>
    </lineage>
</organism>
<keyword evidence="2" id="KW-0449">Lipoprotein</keyword>
<dbReference type="HOGENOM" id="CLU_1546190_0_0_0"/>
<dbReference type="STRING" id="123214.PERMA_0162"/>
<dbReference type="SUPFAM" id="SSF52833">
    <property type="entry name" value="Thioredoxin-like"/>
    <property type="match status" value="1"/>
</dbReference>
<dbReference type="RefSeq" id="WP_012676417.1">
    <property type="nucleotide sequence ID" value="NC_012440.1"/>
</dbReference>
<evidence type="ECO:0000313" key="3">
    <source>
        <dbReference type="Proteomes" id="UP000001366"/>
    </source>
</evidence>
<dbReference type="OrthoDB" id="9811036at2"/>
<reference evidence="2 3" key="1">
    <citation type="journal article" date="2009" name="J. Bacteriol.">
        <title>Complete and draft genome sequences of six members of the Aquificales.</title>
        <authorList>
            <person name="Reysenbach A.L."/>
            <person name="Hamamura N."/>
            <person name="Podar M."/>
            <person name="Griffiths E."/>
            <person name="Ferreira S."/>
            <person name="Hochstein R."/>
            <person name="Heidelberg J."/>
            <person name="Johnson J."/>
            <person name="Mead D."/>
            <person name="Pohorille A."/>
            <person name="Sarmiento M."/>
            <person name="Schweighofer K."/>
            <person name="Seshadri R."/>
            <person name="Voytek M.A."/>
        </authorList>
    </citation>
    <scope>NUCLEOTIDE SEQUENCE [LARGE SCALE GENOMIC DNA]</scope>
    <source>
        <strain evidence="3">DSM 14350 / EX-H1</strain>
    </source>
</reference>
<proteinExistence type="predicted"/>
<sequence>MLRVLTAFLIIIGIFTASCQQKTEGGVSEKFKVDPEPVIKEAMKEKKFLILIFESEDCKYCTKLHKEVLNDLDFKQSLVKNKTAIAIINVYGEREVTDPETKQKMNEQALTFAYRVQGYPTIVVFDPAKDYKPIYTIPGYVEKRDFISLLDFLGSNCYQKVQYEKFVENGKSC</sequence>
<dbReference type="EMBL" id="CP001230">
    <property type="protein sequence ID" value="ACO04179.1"/>
    <property type="molecule type" value="Genomic_DNA"/>
</dbReference>
<gene>
    <name evidence="2" type="ordered locus">PERMA_0162</name>
</gene>
<accession>C0QTE5</accession>
<evidence type="ECO:0000313" key="2">
    <source>
        <dbReference type="EMBL" id="ACO04179.1"/>
    </source>
</evidence>
<dbReference type="Proteomes" id="UP000001366">
    <property type="component" value="Chromosome"/>
</dbReference>
<feature type="domain" description="Thioredoxin-like fold" evidence="1">
    <location>
        <begin position="42"/>
        <end position="150"/>
    </location>
</feature>
<keyword evidence="3" id="KW-1185">Reference proteome</keyword>
<protein>
    <submittedName>
        <fullName evidence="2">Putative lipoprotein</fullName>
    </submittedName>
</protein>
<evidence type="ECO:0000259" key="1">
    <source>
        <dbReference type="Pfam" id="PF13098"/>
    </source>
</evidence>
<dbReference type="PROSITE" id="PS51257">
    <property type="entry name" value="PROKAR_LIPOPROTEIN"/>
    <property type="match status" value="1"/>
</dbReference>
<dbReference type="AlphaFoldDB" id="C0QTE5"/>
<dbReference type="Gene3D" id="3.40.30.10">
    <property type="entry name" value="Glutaredoxin"/>
    <property type="match status" value="1"/>
</dbReference>
<dbReference type="eggNOG" id="COG2143">
    <property type="taxonomic scope" value="Bacteria"/>
</dbReference>
<dbReference type="PaxDb" id="123214-PERMA_0162"/>